<keyword evidence="4" id="KW-0675">Receptor</keyword>
<feature type="compositionally biased region" description="Pro residues" evidence="2">
    <location>
        <begin position="146"/>
        <end position="159"/>
    </location>
</feature>
<name>A0A179D456_9BACT</name>
<dbReference type="GO" id="GO:0003677">
    <property type="term" value="F:DNA binding"/>
    <property type="evidence" value="ECO:0007669"/>
    <property type="project" value="InterPro"/>
</dbReference>
<dbReference type="AlphaFoldDB" id="A0A179D456"/>
<gene>
    <name evidence="4" type="ORF">TDIS_1617</name>
</gene>
<dbReference type="InterPro" id="IPR010994">
    <property type="entry name" value="RuvA_2-like"/>
</dbReference>
<evidence type="ECO:0000313" key="4">
    <source>
        <dbReference type="EMBL" id="OAQ20262.1"/>
    </source>
</evidence>
<dbReference type="PANTHER" id="PTHR21180">
    <property type="entry name" value="ENDONUCLEASE/EXONUCLEASE/PHOSPHATASE FAMILY DOMAIN-CONTAINING PROTEIN 1"/>
    <property type="match status" value="1"/>
</dbReference>
<dbReference type="EMBL" id="LWLG01000013">
    <property type="protein sequence ID" value="OAQ20262.1"/>
    <property type="molecule type" value="Genomic_DNA"/>
</dbReference>
<dbReference type="PANTHER" id="PTHR21180:SF32">
    <property type="entry name" value="ENDONUCLEASE_EXONUCLEASE_PHOSPHATASE FAMILY DOMAIN-CONTAINING PROTEIN 1"/>
    <property type="match status" value="1"/>
</dbReference>
<dbReference type="InterPro" id="IPR004509">
    <property type="entry name" value="Competence_ComEA_HhH"/>
</dbReference>
<dbReference type="GO" id="GO:0015627">
    <property type="term" value="C:type II protein secretion system complex"/>
    <property type="evidence" value="ECO:0007669"/>
    <property type="project" value="TreeGrafter"/>
</dbReference>
<feature type="region of interest" description="Disordered" evidence="2">
    <location>
        <begin position="133"/>
        <end position="171"/>
    </location>
</feature>
<sequence>MEIRLFGFRILVFWACFLVALPLYAQSLNLNTATVEELESLPGIGPALARRIVAYRREHGSFHSVEELLKVKGIGSKRLNTLRAYLTVGASTYSASGMMVAEEDIGVIYQWVDDKGVLHFTQFPDEIPSRYRSRAKPLPFRGPNGISPPPPPPPTPSKPPSSVRPLRTRPTRKTDVLGRDLAWYMKEKERLINRIRKLKAQIEENKQVMRALHGGAYQARRGTRTKYGLKLGEGPIIRRWAEYKRLRRINQELEKELAELEYRLKKGLYKEAAKAQAPPEVLEFLKKDP</sequence>
<dbReference type="InterPro" id="IPR003583">
    <property type="entry name" value="Hlx-hairpin-Hlx_DNA-bd_motif"/>
</dbReference>
<feature type="coiled-coil region" evidence="1">
    <location>
        <begin position="243"/>
        <end position="270"/>
    </location>
</feature>
<proteinExistence type="predicted"/>
<dbReference type="NCBIfam" id="TIGR00426">
    <property type="entry name" value="competence protein ComEA helix-hairpin-helix repeat region"/>
    <property type="match status" value="1"/>
</dbReference>
<feature type="domain" description="Helix-hairpin-helix DNA-binding motif class 1" evidence="3">
    <location>
        <begin position="36"/>
        <end position="55"/>
    </location>
</feature>
<keyword evidence="1" id="KW-0175">Coiled coil</keyword>
<dbReference type="Gene3D" id="1.10.150.320">
    <property type="entry name" value="Photosystem II 12 kDa extrinsic protein"/>
    <property type="match status" value="1"/>
</dbReference>
<dbReference type="Pfam" id="PF13511">
    <property type="entry name" value="DUF4124"/>
    <property type="match status" value="1"/>
</dbReference>
<dbReference type="STRING" id="999894.TDIS_1617"/>
<dbReference type="SUPFAM" id="SSF47781">
    <property type="entry name" value="RuvA domain 2-like"/>
    <property type="match status" value="1"/>
</dbReference>
<evidence type="ECO:0000313" key="5">
    <source>
        <dbReference type="Proteomes" id="UP000078390"/>
    </source>
</evidence>
<evidence type="ECO:0000259" key="3">
    <source>
        <dbReference type="SMART" id="SM00278"/>
    </source>
</evidence>
<dbReference type="SMART" id="SM00278">
    <property type="entry name" value="HhH1"/>
    <property type="match status" value="2"/>
</dbReference>
<keyword evidence="5" id="KW-1185">Reference proteome</keyword>
<dbReference type="Pfam" id="PF12836">
    <property type="entry name" value="HHH_3"/>
    <property type="match status" value="1"/>
</dbReference>
<dbReference type="Proteomes" id="UP000078390">
    <property type="component" value="Unassembled WGS sequence"/>
</dbReference>
<dbReference type="GO" id="GO:0015628">
    <property type="term" value="P:protein secretion by the type II secretion system"/>
    <property type="evidence" value="ECO:0007669"/>
    <property type="project" value="TreeGrafter"/>
</dbReference>
<feature type="coiled-coil region" evidence="1">
    <location>
        <begin position="181"/>
        <end position="208"/>
    </location>
</feature>
<dbReference type="RefSeq" id="WP_068671128.1">
    <property type="nucleotide sequence ID" value="NZ_LWLG01000013.1"/>
</dbReference>
<accession>A0A179D456</accession>
<reference evidence="4 5" key="1">
    <citation type="submission" date="2016-04" db="EMBL/GenBank/DDBJ databases">
        <title>Genome analysis of Thermosulfurimonas dismutans, the first thermophilic sulfur-disproportionating bacterium of the phylum Thermodesulfobacteria.</title>
        <authorList>
            <person name="Mardanov A.V."/>
            <person name="Beletsky A.V."/>
            <person name="Kadnikov V.V."/>
            <person name="Slobodkin A.I."/>
            <person name="Ravin N.V."/>
        </authorList>
    </citation>
    <scope>NUCLEOTIDE SEQUENCE [LARGE SCALE GENOMIC DNA]</scope>
    <source>
        <strain evidence="4 5">S95</strain>
    </source>
</reference>
<dbReference type="OrthoDB" id="9790239at2"/>
<organism evidence="4 5">
    <name type="scientific">Thermosulfurimonas dismutans</name>
    <dbReference type="NCBI Taxonomy" id="999894"/>
    <lineage>
        <taxon>Bacteria</taxon>
        <taxon>Pseudomonadati</taxon>
        <taxon>Thermodesulfobacteriota</taxon>
        <taxon>Thermodesulfobacteria</taxon>
        <taxon>Thermodesulfobacteriales</taxon>
        <taxon>Thermodesulfobacteriaceae</taxon>
        <taxon>Thermosulfurimonas</taxon>
    </lineage>
</organism>
<dbReference type="InterPro" id="IPR025392">
    <property type="entry name" value="DUF4124"/>
</dbReference>
<evidence type="ECO:0000256" key="2">
    <source>
        <dbReference type="SAM" id="MobiDB-lite"/>
    </source>
</evidence>
<comment type="caution">
    <text evidence="4">The sequence shown here is derived from an EMBL/GenBank/DDBJ whole genome shotgun (WGS) entry which is preliminary data.</text>
</comment>
<feature type="domain" description="Helix-hairpin-helix DNA-binding motif class 1" evidence="3">
    <location>
        <begin position="66"/>
        <end position="85"/>
    </location>
</feature>
<evidence type="ECO:0000256" key="1">
    <source>
        <dbReference type="SAM" id="Coils"/>
    </source>
</evidence>
<dbReference type="GO" id="GO:0006281">
    <property type="term" value="P:DNA repair"/>
    <property type="evidence" value="ECO:0007669"/>
    <property type="project" value="InterPro"/>
</dbReference>
<dbReference type="InterPro" id="IPR051675">
    <property type="entry name" value="Endo/Exo/Phosphatase_dom_1"/>
</dbReference>
<protein>
    <submittedName>
        <fullName evidence="4">Late competence protein ComEA, DNA receptor</fullName>
    </submittedName>
</protein>